<dbReference type="Proteomes" id="UP000016617">
    <property type="component" value="Unassembled WGS sequence"/>
</dbReference>
<dbReference type="EMBL" id="AWVA01000122">
    <property type="protein sequence ID" value="ERJ73826.1"/>
    <property type="molecule type" value="Genomic_DNA"/>
</dbReference>
<dbReference type="HOGENOM" id="CLU_3317959_0_0_9"/>
<evidence type="ECO:0000313" key="2">
    <source>
        <dbReference type="Proteomes" id="UP000016617"/>
    </source>
</evidence>
<evidence type="ECO:0000313" key="1">
    <source>
        <dbReference type="EMBL" id="ERJ73826.1"/>
    </source>
</evidence>
<comment type="caution">
    <text evidence="1">The sequence shown here is derived from an EMBL/GenBank/DDBJ whole genome shotgun (WGS) entry which is preliminary data.</text>
</comment>
<name>U2IIU8_9STRE</name>
<dbReference type="AlphaFoldDB" id="U2IIU8"/>
<gene>
    <name evidence="1" type="ORF">HMPREF1557_02123</name>
</gene>
<organism evidence="1 2">
    <name type="scientific">Streptococcus sobrinus W1703</name>
    <dbReference type="NCBI Taxonomy" id="1227275"/>
    <lineage>
        <taxon>Bacteria</taxon>
        <taxon>Bacillati</taxon>
        <taxon>Bacillota</taxon>
        <taxon>Bacilli</taxon>
        <taxon>Lactobacillales</taxon>
        <taxon>Streptococcaceae</taxon>
        <taxon>Streptococcus</taxon>
    </lineage>
</organism>
<reference evidence="1 2" key="1">
    <citation type="submission" date="2013-06" db="EMBL/GenBank/DDBJ databases">
        <authorList>
            <person name="Weinstock G."/>
            <person name="Sodergren E."/>
            <person name="Lobos E.A."/>
            <person name="Fulton L."/>
            <person name="Fulton R."/>
            <person name="Courtney L."/>
            <person name="Fronick C."/>
            <person name="O'Laughlin M."/>
            <person name="Godfrey J."/>
            <person name="Wilson R.M."/>
            <person name="Miner T."/>
            <person name="Farmer C."/>
            <person name="Delehaunty K."/>
            <person name="Cordes M."/>
            <person name="Minx P."/>
            <person name="Tomlinson C."/>
            <person name="Chen J."/>
            <person name="Wollam A."/>
            <person name="Pepin K.H."/>
            <person name="Bhonagiri V."/>
            <person name="Zhang X."/>
            <person name="Warren W."/>
            <person name="Mitreva M."/>
            <person name="Mardis E.R."/>
            <person name="Wilson R.K."/>
        </authorList>
    </citation>
    <scope>NUCLEOTIDE SEQUENCE [LARGE SCALE GENOMIC DNA]</scope>
    <source>
        <strain evidence="1 2">W1703</strain>
    </source>
</reference>
<proteinExistence type="predicted"/>
<sequence>MSWPSNPLILFENQNYPSLTHFAVPKYCLQFVASAIFDFH</sequence>
<protein>
    <submittedName>
        <fullName evidence="1">Uncharacterized protein</fullName>
    </submittedName>
</protein>
<accession>U2IIU8</accession>